<dbReference type="PANTHER" id="PTHR43553:SF23">
    <property type="entry name" value="ABC TRANSPORTER ATP-BINDING COMPONENT"/>
    <property type="match status" value="1"/>
</dbReference>
<dbReference type="Gene3D" id="3.40.50.300">
    <property type="entry name" value="P-loop containing nucleotide triphosphate hydrolases"/>
    <property type="match status" value="2"/>
</dbReference>
<evidence type="ECO:0000313" key="12">
    <source>
        <dbReference type="EMBL" id="NEZ46402.1"/>
    </source>
</evidence>
<comment type="caution">
    <text evidence="12">The sequence shown here is derived from an EMBL/GenBank/DDBJ whole genome shotgun (WGS) entry which is preliminary data.</text>
</comment>
<dbReference type="CDD" id="cd03225">
    <property type="entry name" value="ABC_cobalt_CbiO_domain1"/>
    <property type="match status" value="2"/>
</dbReference>
<dbReference type="InterPro" id="IPR003439">
    <property type="entry name" value="ABC_transporter-like_ATP-bd"/>
</dbReference>
<evidence type="ECO:0000256" key="9">
    <source>
        <dbReference type="ARBA" id="ARBA00023136"/>
    </source>
</evidence>
<dbReference type="GO" id="GO:0042626">
    <property type="term" value="F:ATPase-coupled transmembrane transporter activity"/>
    <property type="evidence" value="ECO:0007669"/>
    <property type="project" value="TreeGrafter"/>
</dbReference>
<accession>A0A6M0R834</accession>
<keyword evidence="13" id="KW-1185">Reference proteome</keyword>
<evidence type="ECO:0000256" key="2">
    <source>
        <dbReference type="ARBA" id="ARBA00005417"/>
    </source>
</evidence>
<dbReference type="Proteomes" id="UP000473885">
    <property type="component" value="Unassembled WGS sequence"/>
</dbReference>
<dbReference type="RefSeq" id="WP_163248635.1">
    <property type="nucleotide sequence ID" value="NZ_SXDP01000002.1"/>
</dbReference>
<organism evidence="12 13">
    <name type="scientific">Clostridium niameyense</name>
    <dbReference type="NCBI Taxonomy" id="1622073"/>
    <lineage>
        <taxon>Bacteria</taxon>
        <taxon>Bacillati</taxon>
        <taxon>Bacillota</taxon>
        <taxon>Clostridia</taxon>
        <taxon>Eubacteriales</taxon>
        <taxon>Clostridiaceae</taxon>
        <taxon>Clostridium</taxon>
    </lineage>
</organism>
<comment type="subcellular location">
    <subcellularLocation>
        <location evidence="1">Cell membrane</location>
        <topology evidence="1">Peripheral membrane protein</topology>
    </subcellularLocation>
</comment>
<evidence type="ECO:0000313" key="13">
    <source>
        <dbReference type="Proteomes" id="UP000473885"/>
    </source>
</evidence>
<evidence type="ECO:0000256" key="8">
    <source>
        <dbReference type="ARBA" id="ARBA00022967"/>
    </source>
</evidence>
<evidence type="ECO:0000256" key="6">
    <source>
        <dbReference type="ARBA" id="ARBA00022741"/>
    </source>
</evidence>
<evidence type="ECO:0000256" key="5">
    <source>
        <dbReference type="ARBA" id="ARBA00022737"/>
    </source>
</evidence>
<keyword evidence="9" id="KW-0472">Membrane</keyword>
<feature type="domain" description="ABC transporter" evidence="11">
    <location>
        <begin position="302"/>
        <end position="533"/>
    </location>
</feature>
<dbReference type="InterPro" id="IPR017871">
    <property type="entry name" value="ABC_transporter-like_CS"/>
</dbReference>
<dbReference type="InterPro" id="IPR003593">
    <property type="entry name" value="AAA+_ATPase"/>
</dbReference>
<dbReference type="GO" id="GO:0016887">
    <property type="term" value="F:ATP hydrolysis activity"/>
    <property type="evidence" value="ECO:0007669"/>
    <property type="project" value="InterPro"/>
</dbReference>
<reference evidence="12 13" key="1">
    <citation type="submission" date="2019-04" db="EMBL/GenBank/DDBJ databases">
        <title>Genome sequencing of Clostridium botulinum Groups I-IV and Clostridium butyricum.</title>
        <authorList>
            <person name="Brunt J."/>
            <person name="Van Vliet A.H.M."/>
            <person name="Stringer S.C."/>
            <person name="Carter A.T."/>
            <person name="Peck M.W."/>
        </authorList>
    </citation>
    <scope>NUCLEOTIDE SEQUENCE [LARGE SCALE GENOMIC DNA]</scope>
    <source>
        <strain evidence="12 13">IFR 18/094</strain>
    </source>
</reference>
<keyword evidence="3" id="KW-0813">Transport</keyword>
<keyword evidence="8" id="KW-1278">Translocase</keyword>
<keyword evidence="7 12" id="KW-0067">ATP-binding</keyword>
<evidence type="ECO:0000256" key="1">
    <source>
        <dbReference type="ARBA" id="ARBA00004202"/>
    </source>
</evidence>
<dbReference type="AlphaFoldDB" id="A0A6M0R834"/>
<evidence type="ECO:0000256" key="10">
    <source>
        <dbReference type="ARBA" id="ARBA00025157"/>
    </source>
</evidence>
<dbReference type="GO" id="GO:0005524">
    <property type="term" value="F:ATP binding"/>
    <property type="evidence" value="ECO:0007669"/>
    <property type="project" value="UniProtKB-KW"/>
</dbReference>
<dbReference type="InterPro" id="IPR050095">
    <property type="entry name" value="ECF_ABC_transporter_ATP-bd"/>
</dbReference>
<keyword evidence="4" id="KW-1003">Cell membrane</keyword>
<evidence type="ECO:0000256" key="7">
    <source>
        <dbReference type="ARBA" id="ARBA00022840"/>
    </source>
</evidence>
<keyword evidence="6" id="KW-0547">Nucleotide-binding</keyword>
<dbReference type="SUPFAM" id="SSF52540">
    <property type="entry name" value="P-loop containing nucleoside triphosphate hydrolases"/>
    <property type="match status" value="2"/>
</dbReference>
<dbReference type="Pfam" id="PF00005">
    <property type="entry name" value="ABC_tran"/>
    <property type="match status" value="2"/>
</dbReference>
<dbReference type="PANTHER" id="PTHR43553">
    <property type="entry name" value="HEAVY METAL TRANSPORTER"/>
    <property type="match status" value="1"/>
</dbReference>
<sequence length="555" mass="64047">MNKDFITVENLSYFYGGCNNKSLQDINIRIKKEDFILLCGESGSGKSTLIKCLCGSIPNFYGGKIRGNIYIEGKNLKNILPKDLKGKITVVFQHPEKQIIMNKVHREIAFGIENIGLDERIIKRRVMESLQFCNILHLAYKDVDSLSGGEKQKVSIASALAYRPECIILDEPTSQLDPLSKEEIVNIIKKINKEFGITIIVVEQRIEKWFECANKIAFMKEGKLDFNGTSEEFIKHYEKVKYFLPQYINILKSLGIYNIYSFKETRQYLQENFLKYYEKSEVTKCENNSEIIKCENNKEVIIDIDDLKYSYKNTSDDFRIKDINLKVHKQDVLSIIGANGAGKSTFLKFLAGILKYKGSIKIFNKELRKYKRKELSSIVAYVSQNPQDYISKDTVYEELKFTLDNFNIKSYDIIDKILKKLHIYNIKDKNPRDISGGEKQRVAIASMLVLNPKILLLDEPTRGLHVEAKNQLLNLLREINQEGTTIILVTHDMNFVANISNKVMVMFNGEVTALDSKDKVLKEGIFYTTSINKLFRNIDENIFTLEDLKASYRKF</sequence>
<dbReference type="EMBL" id="SXDP01000002">
    <property type="protein sequence ID" value="NEZ46402.1"/>
    <property type="molecule type" value="Genomic_DNA"/>
</dbReference>
<evidence type="ECO:0000259" key="11">
    <source>
        <dbReference type="PROSITE" id="PS50893"/>
    </source>
</evidence>
<dbReference type="PROSITE" id="PS00211">
    <property type="entry name" value="ABC_TRANSPORTER_1"/>
    <property type="match status" value="2"/>
</dbReference>
<comment type="function">
    <text evidence="10">Probably part of an ABC transporter complex. Responsible for energy coupling to the transport system.</text>
</comment>
<protein>
    <submittedName>
        <fullName evidence="12">Energy-coupling factor ABC transporter ATP-binding protein</fullName>
    </submittedName>
</protein>
<name>A0A6M0R834_9CLOT</name>
<proteinExistence type="inferred from homology"/>
<gene>
    <name evidence="12" type="ORF">FDF74_04135</name>
</gene>
<dbReference type="InterPro" id="IPR025662">
    <property type="entry name" value="Sigma_54_int_dom_ATP-bd_1"/>
</dbReference>
<dbReference type="GO" id="GO:0043190">
    <property type="term" value="C:ATP-binding cassette (ABC) transporter complex"/>
    <property type="evidence" value="ECO:0007669"/>
    <property type="project" value="TreeGrafter"/>
</dbReference>
<keyword evidence="5" id="KW-0677">Repeat</keyword>
<dbReference type="PROSITE" id="PS00675">
    <property type="entry name" value="SIGMA54_INTERACT_1"/>
    <property type="match status" value="1"/>
</dbReference>
<comment type="similarity">
    <text evidence="2">Belongs to the ABC transporter superfamily.</text>
</comment>
<evidence type="ECO:0000256" key="4">
    <source>
        <dbReference type="ARBA" id="ARBA00022475"/>
    </source>
</evidence>
<dbReference type="SMART" id="SM00382">
    <property type="entry name" value="AAA"/>
    <property type="match status" value="2"/>
</dbReference>
<dbReference type="NCBIfam" id="NF010167">
    <property type="entry name" value="PRK13648.1"/>
    <property type="match status" value="2"/>
</dbReference>
<evidence type="ECO:0000256" key="3">
    <source>
        <dbReference type="ARBA" id="ARBA00022448"/>
    </source>
</evidence>
<dbReference type="InterPro" id="IPR015856">
    <property type="entry name" value="ABC_transpr_CbiO/EcfA_su"/>
</dbReference>
<dbReference type="InterPro" id="IPR027417">
    <property type="entry name" value="P-loop_NTPase"/>
</dbReference>
<dbReference type="PROSITE" id="PS50893">
    <property type="entry name" value="ABC_TRANSPORTER_2"/>
    <property type="match status" value="2"/>
</dbReference>
<feature type="domain" description="ABC transporter" evidence="11">
    <location>
        <begin position="6"/>
        <end position="246"/>
    </location>
</feature>